<dbReference type="Pfam" id="PF10437">
    <property type="entry name" value="Lip_prot_lig_C"/>
    <property type="match status" value="1"/>
</dbReference>
<dbReference type="EC" id="6.3.1.20" evidence="3"/>
<protein>
    <recommendedName>
        <fullName evidence="3">lipoate--protein ligase</fullName>
        <ecNumber evidence="3">6.3.1.20</ecNumber>
    </recommendedName>
</protein>
<comment type="catalytic activity">
    <reaction evidence="7">
        <text>L-lysyl-[lipoyl-carrier protein] + (R)-lipoate + ATP = N(6)-[(R)-lipoyl]-L-lysyl-[lipoyl-carrier protein] + AMP + diphosphate + H(+)</text>
        <dbReference type="Rhea" id="RHEA:49288"/>
        <dbReference type="Rhea" id="RHEA-COMP:10500"/>
        <dbReference type="Rhea" id="RHEA-COMP:10502"/>
        <dbReference type="ChEBI" id="CHEBI:15378"/>
        <dbReference type="ChEBI" id="CHEBI:29969"/>
        <dbReference type="ChEBI" id="CHEBI:30616"/>
        <dbReference type="ChEBI" id="CHEBI:33019"/>
        <dbReference type="ChEBI" id="CHEBI:83088"/>
        <dbReference type="ChEBI" id="CHEBI:83099"/>
        <dbReference type="ChEBI" id="CHEBI:456215"/>
        <dbReference type="EC" id="6.3.1.20"/>
    </reaction>
</comment>
<dbReference type="GO" id="GO:0016979">
    <property type="term" value="F:lipoate-protein ligase activity"/>
    <property type="evidence" value="ECO:0007669"/>
    <property type="project" value="UniProtKB-EC"/>
</dbReference>
<evidence type="ECO:0000313" key="10">
    <source>
        <dbReference type="Proteomes" id="UP001298681"/>
    </source>
</evidence>
<dbReference type="RefSeq" id="WP_237966751.1">
    <property type="nucleotide sequence ID" value="NZ_JAKNHQ010000008.1"/>
</dbReference>
<dbReference type="InterPro" id="IPR045864">
    <property type="entry name" value="aa-tRNA-synth_II/BPL/LPL"/>
</dbReference>
<evidence type="ECO:0000256" key="6">
    <source>
        <dbReference type="ARBA" id="ARBA00022840"/>
    </source>
</evidence>
<dbReference type="PANTHER" id="PTHR12561:SF3">
    <property type="entry name" value="LIPOYLTRANSFERASE 1, MITOCHONDRIAL"/>
    <property type="match status" value="1"/>
</dbReference>
<dbReference type="InterPro" id="IPR019491">
    <property type="entry name" value="Lipoate_protein_ligase_C"/>
</dbReference>
<dbReference type="EMBL" id="JAKNHQ010000008">
    <property type="protein sequence ID" value="MCG4610822.1"/>
    <property type="molecule type" value="Genomic_DNA"/>
</dbReference>
<evidence type="ECO:0000256" key="1">
    <source>
        <dbReference type="ARBA" id="ARBA00005085"/>
    </source>
</evidence>
<dbReference type="PANTHER" id="PTHR12561">
    <property type="entry name" value="LIPOATE-PROTEIN LIGASE"/>
    <property type="match status" value="1"/>
</dbReference>
<keyword evidence="10" id="KW-1185">Reference proteome</keyword>
<evidence type="ECO:0000259" key="8">
    <source>
        <dbReference type="PROSITE" id="PS51733"/>
    </source>
</evidence>
<comment type="pathway">
    <text evidence="2">Protein modification; protein lipoylation via exogenous pathway; protein N(6)-(lipoyl)lysine from lipoate: step 1/2.</text>
</comment>
<feature type="domain" description="BPL/LPL catalytic" evidence="8">
    <location>
        <begin position="30"/>
        <end position="213"/>
    </location>
</feature>
<dbReference type="NCBIfam" id="TIGR00545">
    <property type="entry name" value="lipoyltrans"/>
    <property type="match status" value="1"/>
</dbReference>
<dbReference type="Proteomes" id="UP001298681">
    <property type="component" value="Unassembled WGS sequence"/>
</dbReference>
<comment type="caution">
    <text evidence="9">The sequence shown here is derived from an EMBL/GenBank/DDBJ whole genome shotgun (WGS) entry which is preliminary data.</text>
</comment>
<name>A0ABS9MKP3_9FIRM</name>
<dbReference type="Gene3D" id="3.30.390.50">
    <property type="entry name" value="CO dehydrogenase flavoprotein, C-terminal domain"/>
    <property type="match status" value="1"/>
</dbReference>
<evidence type="ECO:0000256" key="4">
    <source>
        <dbReference type="ARBA" id="ARBA00022598"/>
    </source>
</evidence>
<evidence type="ECO:0000313" key="9">
    <source>
        <dbReference type="EMBL" id="MCG4610822.1"/>
    </source>
</evidence>
<evidence type="ECO:0000256" key="7">
    <source>
        <dbReference type="ARBA" id="ARBA00048037"/>
    </source>
</evidence>
<dbReference type="Gene3D" id="3.30.930.10">
    <property type="entry name" value="Bira Bifunctional Protein, Domain 2"/>
    <property type="match status" value="1"/>
</dbReference>
<evidence type="ECO:0000256" key="5">
    <source>
        <dbReference type="ARBA" id="ARBA00022741"/>
    </source>
</evidence>
<dbReference type="SUPFAM" id="SSF82649">
    <property type="entry name" value="SufE/NifU"/>
    <property type="match status" value="1"/>
</dbReference>
<evidence type="ECO:0000256" key="2">
    <source>
        <dbReference type="ARBA" id="ARBA00005124"/>
    </source>
</evidence>
<dbReference type="InterPro" id="IPR004143">
    <property type="entry name" value="BPL_LPL_catalytic"/>
</dbReference>
<evidence type="ECO:0000256" key="3">
    <source>
        <dbReference type="ARBA" id="ARBA00012367"/>
    </source>
</evidence>
<comment type="pathway">
    <text evidence="1">Protein modification; protein lipoylation via exogenous pathway; protein N(6)-(lipoyl)lysine from lipoate: step 2/2.</text>
</comment>
<organism evidence="9 10">
    <name type="scientific">Anaeromassilibacillus senegalensis</name>
    <dbReference type="NCBI Taxonomy" id="1673717"/>
    <lineage>
        <taxon>Bacteria</taxon>
        <taxon>Bacillati</taxon>
        <taxon>Bacillota</taxon>
        <taxon>Clostridia</taxon>
        <taxon>Eubacteriales</taxon>
        <taxon>Acutalibacteraceae</taxon>
        <taxon>Anaeromassilibacillus</taxon>
    </lineage>
</organism>
<dbReference type="SUPFAM" id="SSF55681">
    <property type="entry name" value="Class II aaRS and biotin synthetases"/>
    <property type="match status" value="1"/>
</dbReference>
<proteinExistence type="predicted"/>
<dbReference type="CDD" id="cd16443">
    <property type="entry name" value="LplA"/>
    <property type="match status" value="1"/>
</dbReference>
<keyword evidence="5" id="KW-0547">Nucleotide-binding</keyword>
<accession>A0ABS9MKP3</accession>
<reference evidence="9 10" key="1">
    <citation type="submission" date="2022-01" db="EMBL/GenBank/DDBJ databases">
        <title>Collection of gut derived symbiotic bacterial strains cultured from healthy donors.</title>
        <authorList>
            <person name="Lin H."/>
            <person name="Kohout C."/>
            <person name="Waligurski E."/>
            <person name="Pamer E.G."/>
        </authorList>
    </citation>
    <scope>NUCLEOTIDE SEQUENCE [LARGE SCALE GENOMIC DNA]</scope>
    <source>
        <strain evidence="9 10">DFI.7.58</strain>
    </source>
</reference>
<keyword evidence="6" id="KW-0067">ATP-binding</keyword>
<sequence>MLNTLYIATASGTNPYANLALEEALLNAVLPGECILYLWQNQNTVVIGRNQNSRRECRVEALERDGGFLARRLSGGGAVFHDLGNLNFTFLVHREDYSVPRQLDVILRAVQALGIQAEKSGRNDLTAGGRKFSGNAFYSSGGRCYHHGTILIDVDAEKMSHYLHVSAGKLQSKGVPSVRSRVVNLVELVPGITVETVRQALTAAFGEVYHGTPLPFPTGRLAGEELRRLEEKFASWEWRMGKEADFTYALSRRFFWGEITIQFRVSAGQVEEAAVYTDAMDVFYAQRVQQAWKGLPFTCGSLCAAVKALPMEDQEQAQMSRDIRSLLEECML</sequence>
<gene>
    <name evidence="9" type="ORF">L0P57_07730</name>
</gene>
<keyword evidence="4 9" id="KW-0436">Ligase</keyword>
<dbReference type="InterPro" id="IPR004562">
    <property type="entry name" value="LipoylTrfase_LipoateP_Ligase"/>
</dbReference>
<dbReference type="PROSITE" id="PS51733">
    <property type="entry name" value="BPL_LPL_CATALYTIC"/>
    <property type="match status" value="1"/>
</dbReference>
<dbReference type="Pfam" id="PF21948">
    <property type="entry name" value="LplA-B_cat"/>
    <property type="match status" value="1"/>
</dbReference>